<dbReference type="InterPro" id="IPR028082">
    <property type="entry name" value="Peripla_BP_I"/>
</dbReference>
<feature type="transmembrane region" description="Helical" evidence="11">
    <location>
        <begin position="646"/>
        <end position="666"/>
    </location>
</feature>
<keyword evidence="14" id="KW-1185">Reference proteome</keyword>
<proteinExistence type="predicted"/>
<organism evidence="13 14">
    <name type="scientific">Porites evermanni</name>
    <dbReference type="NCBI Taxonomy" id="104178"/>
    <lineage>
        <taxon>Eukaryota</taxon>
        <taxon>Metazoa</taxon>
        <taxon>Cnidaria</taxon>
        <taxon>Anthozoa</taxon>
        <taxon>Hexacorallia</taxon>
        <taxon>Scleractinia</taxon>
        <taxon>Fungiina</taxon>
        <taxon>Poritidae</taxon>
        <taxon>Porites</taxon>
    </lineage>
</organism>
<dbReference type="PANTHER" id="PTHR24060">
    <property type="entry name" value="METABOTROPIC GLUTAMATE RECEPTOR"/>
    <property type="match status" value="1"/>
</dbReference>
<dbReference type="InterPro" id="IPR001828">
    <property type="entry name" value="ANF_lig-bd_rcpt"/>
</dbReference>
<evidence type="ECO:0000256" key="3">
    <source>
        <dbReference type="ARBA" id="ARBA00022692"/>
    </source>
</evidence>
<feature type="transmembrane region" description="Helical" evidence="11">
    <location>
        <begin position="806"/>
        <end position="827"/>
    </location>
</feature>
<keyword evidence="5" id="KW-0297">G-protein coupled receptor</keyword>
<comment type="caution">
    <text evidence="13">The sequence shown here is derived from an EMBL/GenBank/DDBJ whole genome shotgun (WGS) entry which is preliminary data.</text>
</comment>
<feature type="compositionally biased region" description="Polar residues" evidence="10">
    <location>
        <begin position="902"/>
        <end position="911"/>
    </location>
</feature>
<dbReference type="Pfam" id="PF07562">
    <property type="entry name" value="NCD3G"/>
    <property type="match status" value="1"/>
</dbReference>
<feature type="transmembrane region" description="Helical" evidence="11">
    <location>
        <begin position="678"/>
        <end position="699"/>
    </location>
</feature>
<evidence type="ECO:0000256" key="1">
    <source>
        <dbReference type="ARBA" id="ARBA00004651"/>
    </source>
</evidence>
<feature type="transmembrane region" description="Helical" evidence="11">
    <location>
        <begin position="719"/>
        <end position="740"/>
    </location>
</feature>
<keyword evidence="4 11" id="KW-1133">Transmembrane helix</keyword>
<dbReference type="PROSITE" id="PS50259">
    <property type="entry name" value="G_PROTEIN_RECEP_F3_4"/>
    <property type="match status" value="1"/>
</dbReference>
<dbReference type="Proteomes" id="UP001159427">
    <property type="component" value="Unassembled WGS sequence"/>
</dbReference>
<evidence type="ECO:0000256" key="4">
    <source>
        <dbReference type="ARBA" id="ARBA00022989"/>
    </source>
</evidence>
<gene>
    <name evidence="13" type="ORF">PEVE_00034593</name>
</gene>
<dbReference type="Gene3D" id="3.40.50.2300">
    <property type="match status" value="2"/>
</dbReference>
<feature type="compositionally biased region" description="Polar residues" evidence="10">
    <location>
        <begin position="930"/>
        <end position="939"/>
    </location>
</feature>
<evidence type="ECO:0000259" key="12">
    <source>
        <dbReference type="PROSITE" id="PS50259"/>
    </source>
</evidence>
<dbReference type="InterPro" id="IPR011500">
    <property type="entry name" value="GPCR_3_9-Cys_dom"/>
</dbReference>
<evidence type="ECO:0000256" key="2">
    <source>
        <dbReference type="ARBA" id="ARBA00022475"/>
    </source>
</evidence>
<dbReference type="EMBL" id="CALNXI010000526">
    <property type="protein sequence ID" value="CAH3028663.1"/>
    <property type="molecule type" value="Genomic_DNA"/>
</dbReference>
<dbReference type="InterPro" id="IPR000337">
    <property type="entry name" value="GPCR_3"/>
</dbReference>
<evidence type="ECO:0000313" key="14">
    <source>
        <dbReference type="Proteomes" id="UP001159427"/>
    </source>
</evidence>
<sequence length="1004" mass="113154">LLAISATYDVFLTIFDCCRFSCKMKHLRGRLDLLWLLVQTANSILRLSSANECRTDQLSTAAYNRHEIFINGTFIFAGLFPIHYAPQNNSSSQLCQGKFNIRGFEEALAMVYALQQINKSLKILPGITVEADIEDTCSTVDFAIRKCLNFSFVKRNMENGMCERVKSVESHDPKTVAIIGVGSSDVAMAVTNFAGLFYVPVVGYSSSSRLLSNRNRFKYFLRTISSDSLMARAVVDLLRMLKWNFVHVLYSDTDYGRSAVETFEHVLGSSSGANICLAVKRTFTKHTDDVEIKRILDDIKAEKNTKAKAVLLFTTTDDTEILLSHFDTSQMKDYVFISTDYFTGSVNRFQSSREMLKRVIGVTPHHRRVDSFLKYLQRVNESFVSCPWKEEYNKQHLKDPLEHSIYAPYVVDAVYAAAYGLHSLLNCTPGQGCQHSPDEFPILNRDDGLLKSIQAVRFKGASRDQVSFDSNGNGLGAYDITVVNIETEEWEAIGSWISNTSNVLDLPANVSFLNLNLTKLRMLWAKVFNSSTEPTSFCGQQCPPGYWMSSEERYKRCCWKCVPCSTNEISHNPVNGSCRRCPSRFWTNENHTSCLPIIPTAVKLSDPAGIAVGVVAVLGVVGVVAIGIVFFRHGNTHIVRASSRQLSFVMLFGILIGYLTAILTLLERTERLCEGVLFMFSIGFCIVVGTLFIKTNRIYRIFSKRAMRKGTPQCLSDKWMLVFLSCFVAIETIICAVIVLTTPDVGLKDVVYSDMKNEAYIQCKLVSYTNYNMALWWGYNTGLVVICTYQAFLTRKVPGNYNEARFIAFNMMTISMDVIMFFLSYYGTKTYYKDILVSSFLIVADTVTLTCMFLPKVYVIVFRPQKNVEHRTTISLGTLENEEEDEENNRKISTRSNLSVMSSLSTISNGPTETEENTASNETRKESRTSKISVSSNGSAKGDWEPEGEDWNMPPAIISRDSNLSMRTVRFQDEIHDDFVTDCPITNDDFIAEKTECCQRVSAI</sequence>
<keyword evidence="9" id="KW-0807">Transducer</keyword>
<dbReference type="Pfam" id="PF01094">
    <property type="entry name" value="ANF_receptor"/>
    <property type="match status" value="1"/>
</dbReference>
<dbReference type="CDD" id="cd06350">
    <property type="entry name" value="PBP1_GPCR_family_C-like"/>
    <property type="match status" value="1"/>
</dbReference>
<reference evidence="13 14" key="1">
    <citation type="submission" date="2022-05" db="EMBL/GenBank/DDBJ databases">
        <authorList>
            <consortium name="Genoscope - CEA"/>
            <person name="William W."/>
        </authorList>
    </citation>
    <scope>NUCLEOTIDE SEQUENCE [LARGE SCALE GENOMIC DNA]</scope>
</reference>
<evidence type="ECO:0000313" key="13">
    <source>
        <dbReference type="EMBL" id="CAH3028663.1"/>
    </source>
</evidence>
<dbReference type="Pfam" id="PF00003">
    <property type="entry name" value="7tm_3"/>
    <property type="match status" value="1"/>
</dbReference>
<evidence type="ECO:0000256" key="7">
    <source>
        <dbReference type="ARBA" id="ARBA00023170"/>
    </source>
</evidence>
<keyword evidence="6 11" id="KW-0472">Membrane</keyword>
<dbReference type="SUPFAM" id="SSF53822">
    <property type="entry name" value="Periplasmic binding protein-like I"/>
    <property type="match status" value="1"/>
</dbReference>
<dbReference type="PRINTS" id="PR00248">
    <property type="entry name" value="GPCRMGR"/>
</dbReference>
<dbReference type="InterPro" id="IPR050726">
    <property type="entry name" value="mGluR"/>
</dbReference>
<dbReference type="CDD" id="cd13953">
    <property type="entry name" value="7tm_classC_mGluR-like"/>
    <property type="match status" value="1"/>
</dbReference>
<feature type="non-terminal residue" evidence="13">
    <location>
        <position position="1"/>
    </location>
</feature>
<name>A0ABN8MG55_9CNID</name>
<feature type="transmembrane region" description="Helical" evidence="11">
    <location>
        <begin position="774"/>
        <end position="794"/>
    </location>
</feature>
<evidence type="ECO:0000256" key="11">
    <source>
        <dbReference type="SAM" id="Phobius"/>
    </source>
</evidence>
<evidence type="ECO:0000256" key="10">
    <source>
        <dbReference type="SAM" id="MobiDB-lite"/>
    </source>
</evidence>
<evidence type="ECO:0000256" key="5">
    <source>
        <dbReference type="ARBA" id="ARBA00023040"/>
    </source>
</evidence>
<dbReference type="Gene3D" id="2.10.50.30">
    <property type="entry name" value="GPCR, family 3, nine cysteines domain"/>
    <property type="match status" value="1"/>
</dbReference>
<feature type="transmembrane region" description="Helical" evidence="11">
    <location>
        <begin position="608"/>
        <end position="634"/>
    </location>
</feature>
<feature type="transmembrane region" description="Helical" evidence="11">
    <location>
        <begin position="839"/>
        <end position="861"/>
    </location>
</feature>
<feature type="region of interest" description="Disordered" evidence="10">
    <location>
        <begin position="902"/>
        <end position="951"/>
    </location>
</feature>
<keyword evidence="2" id="KW-1003">Cell membrane</keyword>
<comment type="subcellular location">
    <subcellularLocation>
        <location evidence="1">Cell membrane</location>
        <topology evidence="1">Multi-pass membrane protein</topology>
    </subcellularLocation>
</comment>
<keyword evidence="3 11" id="KW-0812">Transmembrane</keyword>
<keyword evidence="7" id="KW-0675">Receptor</keyword>
<feature type="domain" description="G-protein coupled receptors family 3 profile" evidence="12">
    <location>
        <begin position="608"/>
        <end position="876"/>
    </location>
</feature>
<dbReference type="InterPro" id="IPR009030">
    <property type="entry name" value="Growth_fac_rcpt_cys_sf"/>
</dbReference>
<dbReference type="InterPro" id="IPR017978">
    <property type="entry name" value="GPCR_3_C"/>
</dbReference>
<dbReference type="InterPro" id="IPR038550">
    <property type="entry name" value="GPCR_3_9-Cys_sf"/>
</dbReference>
<evidence type="ECO:0000256" key="9">
    <source>
        <dbReference type="ARBA" id="ARBA00023224"/>
    </source>
</evidence>
<dbReference type="SUPFAM" id="SSF57184">
    <property type="entry name" value="Growth factor receptor domain"/>
    <property type="match status" value="1"/>
</dbReference>
<accession>A0ABN8MG55</accession>
<keyword evidence="8" id="KW-0325">Glycoprotein</keyword>
<protein>
    <recommendedName>
        <fullName evidence="12">G-protein coupled receptors family 3 profile domain-containing protein</fullName>
    </recommendedName>
</protein>
<evidence type="ECO:0000256" key="6">
    <source>
        <dbReference type="ARBA" id="ARBA00023136"/>
    </source>
</evidence>
<evidence type="ECO:0000256" key="8">
    <source>
        <dbReference type="ARBA" id="ARBA00023180"/>
    </source>
</evidence>